<keyword evidence="1" id="KW-0378">Hydrolase</keyword>
<organism evidence="3 4">
    <name type="scientific">Scopulibacillus cellulosilyticus</name>
    <dbReference type="NCBI Taxonomy" id="2665665"/>
    <lineage>
        <taxon>Bacteria</taxon>
        <taxon>Bacillati</taxon>
        <taxon>Bacillota</taxon>
        <taxon>Bacilli</taxon>
        <taxon>Bacillales</taxon>
        <taxon>Sporolactobacillaceae</taxon>
        <taxon>Scopulibacillus</taxon>
    </lineage>
</organism>
<dbReference type="Pfam" id="PF01336">
    <property type="entry name" value="tRNA_anti-codon"/>
    <property type="match status" value="1"/>
</dbReference>
<dbReference type="InterPro" id="IPR050798">
    <property type="entry name" value="YhaM_exoribonuc/phosphodiest"/>
</dbReference>
<protein>
    <submittedName>
        <fullName evidence="3">3'-5' exoribonuclease YhaM</fullName>
    </submittedName>
</protein>
<dbReference type="Proteomes" id="UP001596505">
    <property type="component" value="Unassembled WGS sequence"/>
</dbReference>
<dbReference type="InterPro" id="IPR004365">
    <property type="entry name" value="NA-bd_OB_tRNA"/>
</dbReference>
<keyword evidence="4" id="KW-1185">Reference proteome</keyword>
<dbReference type="CDD" id="cd04492">
    <property type="entry name" value="YhaM_OBF_like"/>
    <property type="match status" value="1"/>
</dbReference>
<comment type="caution">
    <text evidence="3">The sequence shown here is derived from an EMBL/GenBank/DDBJ whole genome shotgun (WGS) entry which is preliminary data.</text>
</comment>
<proteinExistence type="predicted"/>
<accession>A0ABW2PTN7</accession>
<dbReference type="InterPro" id="IPR006674">
    <property type="entry name" value="HD_domain"/>
</dbReference>
<dbReference type="InterPro" id="IPR003607">
    <property type="entry name" value="HD/PDEase_dom"/>
</dbReference>
<dbReference type="RefSeq" id="WP_380962915.1">
    <property type="nucleotide sequence ID" value="NZ_JBHTCO010000002.1"/>
</dbReference>
<dbReference type="EMBL" id="JBHTCO010000002">
    <property type="protein sequence ID" value="MFC7391671.1"/>
    <property type="molecule type" value="Genomic_DNA"/>
</dbReference>
<dbReference type="PROSITE" id="PS51831">
    <property type="entry name" value="HD"/>
    <property type="match status" value="1"/>
</dbReference>
<gene>
    <name evidence="3" type="primary">yhaM</name>
    <name evidence="3" type="ORF">ACFQRG_01515</name>
</gene>
<evidence type="ECO:0000256" key="1">
    <source>
        <dbReference type="ARBA" id="ARBA00022801"/>
    </source>
</evidence>
<evidence type="ECO:0000259" key="2">
    <source>
        <dbReference type="PROSITE" id="PS51831"/>
    </source>
</evidence>
<evidence type="ECO:0000313" key="4">
    <source>
        <dbReference type="Proteomes" id="UP001596505"/>
    </source>
</evidence>
<dbReference type="InterPro" id="IPR012340">
    <property type="entry name" value="NA-bd_OB-fold"/>
</dbReference>
<reference evidence="4" key="1">
    <citation type="journal article" date="2019" name="Int. J. Syst. Evol. Microbiol.">
        <title>The Global Catalogue of Microorganisms (GCM) 10K type strain sequencing project: providing services to taxonomists for standard genome sequencing and annotation.</title>
        <authorList>
            <consortium name="The Broad Institute Genomics Platform"/>
            <consortium name="The Broad Institute Genome Sequencing Center for Infectious Disease"/>
            <person name="Wu L."/>
            <person name="Ma J."/>
        </authorList>
    </citation>
    <scope>NUCLEOTIDE SEQUENCE [LARGE SCALE GENOMIC DNA]</scope>
    <source>
        <strain evidence="4">CGMCC 1.16305</strain>
    </source>
</reference>
<name>A0ABW2PTN7_9BACL</name>
<dbReference type="SUPFAM" id="SSF50249">
    <property type="entry name" value="Nucleic acid-binding proteins"/>
    <property type="match status" value="1"/>
</dbReference>
<dbReference type="SMART" id="SM00471">
    <property type="entry name" value="HDc"/>
    <property type="match status" value="1"/>
</dbReference>
<dbReference type="CDD" id="cd00077">
    <property type="entry name" value="HDc"/>
    <property type="match status" value="1"/>
</dbReference>
<evidence type="ECO:0000313" key="3">
    <source>
        <dbReference type="EMBL" id="MFC7391671.1"/>
    </source>
</evidence>
<dbReference type="SUPFAM" id="SSF109604">
    <property type="entry name" value="HD-domain/PDEase-like"/>
    <property type="match status" value="1"/>
</dbReference>
<dbReference type="PANTHER" id="PTHR37294:SF1">
    <property type="entry name" value="3'-5' EXORIBONUCLEASE YHAM"/>
    <property type="match status" value="1"/>
</dbReference>
<dbReference type="Pfam" id="PF01966">
    <property type="entry name" value="HD"/>
    <property type="match status" value="1"/>
</dbReference>
<dbReference type="Gene3D" id="1.10.3210.10">
    <property type="entry name" value="Hypothetical protein af1432"/>
    <property type="match status" value="1"/>
</dbReference>
<feature type="domain" description="HD" evidence="2">
    <location>
        <begin position="163"/>
        <end position="279"/>
    </location>
</feature>
<dbReference type="Gene3D" id="2.40.50.140">
    <property type="entry name" value="Nucleic acid-binding proteins"/>
    <property type="match status" value="1"/>
</dbReference>
<dbReference type="PANTHER" id="PTHR37294">
    <property type="entry name" value="3'-5' EXORIBONUCLEASE YHAM"/>
    <property type="match status" value="1"/>
</dbReference>
<sequence>MKKGIVHFNEGEHINLYLLIKSAQRSVASNGKPFLTLILQDKSGEIDAKLWDCTPQDEEDYTPDTVVQVDGDITTFRGKNQLRIRGIRLTTGQDHVKKSDLVASAPMSINEMVDTMNQFIFEIRNPNIQRLTRTLLKRHQEAFFEFPAAVKNHHEYVSGLAYHVVSMLNLAKSVAALYPALDTDLLYSGIILHDMGKVIELSGATAASYTLEGKLLGHISIMVNEIGKAAKEMGIEGEEITILQHIVLSHHSKPEWGSPKPPLIKEAEILHMLDNLDAKMNMLSRAMEKTKPGEFTERLFAMDNRSFYNPLFEQKVTVDS</sequence>
<dbReference type="NCBIfam" id="NF010007">
    <property type="entry name" value="PRK13480.1"/>
    <property type="match status" value="1"/>
</dbReference>